<dbReference type="EMBL" id="JACEIK010001806">
    <property type="protein sequence ID" value="MCD7472309.1"/>
    <property type="molecule type" value="Genomic_DNA"/>
</dbReference>
<dbReference type="Pfam" id="PF26192">
    <property type="entry name" value="RNF157-like_N"/>
    <property type="match status" value="1"/>
</dbReference>
<accession>A0ABS8TN25</accession>
<organism evidence="3 4">
    <name type="scientific">Datura stramonium</name>
    <name type="common">Jimsonweed</name>
    <name type="synonym">Common thornapple</name>
    <dbReference type="NCBI Taxonomy" id="4076"/>
    <lineage>
        <taxon>Eukaryota</taxon>
        <taxon>Viridiplantae</taxon>
        <taxon>Streptophyta</taxon>
        <taxon>Embryophyta</taxon>
        <taxon>Tracheophyta</taxon>
        <taxon>Spermatophyta</taxon>
        <taxon>Magnoliopsida</taxon>
        <taxon>eudicotyledons</taxon>
        <taxon>Gunneridae</taxon>
        <taxon>Pentapetalae</taxon>
        <taxon>asterids</taxon>
        <taxon>lamiids</taxon>
        <taxon>Solanales</taxon>
        <taxon>Solanaceae</taxon>
        <taxon>Solanoideae</taxon>
        <taxon>Datureae</taxon>
        <taxon>Datura</taxon>
    </lineage>
</organism>
<dbReference type="Proteomes" id="UP000823775">
    <property type="component" value="Unassembled WGS sequence"/>
</dbReference>
<name>A0ABS8TN25_DATST</name>
<proteinExistence type="predicted"/>
<feature type="non-terminal residue" evidence="3">
    <location>
        <position position="1"/>
    </location>
</feature>
<evidence type="ECO:0000259" key="2">
    <source>
        <dbReference type="Pfam" id="PF26192"/>
    </source>
</evidence>
<evidence type="ECO:0000256" key="1">
    <source>
        <dbReference type="SAM" id="MobiDB-lite"/>
    </source>
</evidence>
<sequence>VVGMMTSPTPSPYVETQQAKKVRSGVNVHKDSLKLEPDEQNQDHHLVSFVFDALFDGK</sequence>
<dbReference type="InterPro" id="IPR058981">
    <property type="entry name" value="MGRN1/RNF157-like_N"/>
</dbReference>
<evidence type="ECO:0000313" key="4">
    <source>
        <dbReference type="Proteomes" id="UP000823775"/>
    </source>
</evidence>
<evidence type="ECO:0000313" key="3">
    <source>
        <dbReference type="EMBL" id="MCD7472309.1"/>
    </source>
</evidence>
<keyword evidence="4" id="KW-1185">Reference proteome</keyword>
<feature type="domain" description="MGRN1/RNF157-like N-terminal" evidence="2">
    <location>
        <begin position="26"/>
        <end position="57"/>
    </location>
</feature>
<comment type="caution">
    <text evidence="3">The sequence shown here is derived from an EMBL/GenBank/DDBJ whole genome shotgun (WGS) entry which is preliminary data.</text>
</comment>
<feature type="region of interest" description="Disordered" evidence="1">
    <location>
        <begin position="1"/>
        <end position="22"/>
    </location>
</feature>
<gene>
    <name evidence="3" type="primary">LUL4</name>
    <name evidence="3" type="ORF">HAX54_013376</name>
</gene>
<protein>
    <submittedName>
        <fullName evidence="3">E3 ubiquitin-protein ligase lul4</fullName>
    </submittedName>
</protein>
<reference evidence="3 4" key="1">
    <citation type="journal article" date="2021" name="BMC Genomics">
        <title>Datura genome reveals duplications of psychoactive alkaloid biosynthetic genes and high mutation rate following tissue culture.</title>
        <authorList>
            <person name="Rajewski A."/>
            <person name="Carter-House D."/>
            <person name="Stajich J."/>
            <person name="Litt A."/>
        </authorList>
    </citation>
    <scope>NUCLEOTIDE SEQUENCE [LARGE SCALE GENOMIC DNA]</scope>
    <source>
        <strain evidence="3">AR-01</strain>
    </source>
</reference>